<proteinExistence type="predicted"/>
<reference evidence="1 2" key="1">
    <citation type="submission" date="2015-12" db="EMBL/GenBank/DDBJ databases">
        <title>Draft genome sequence of the thermoanaerobe Thermotalea metallivorans, an isolate from the runoff channel of the Great Artesian Basin, Australia.</title>
        <authorList>
            <person name="Patel B.K."/>
        </authorList>
    </citation>
    <scope>NUCLEOTIDE SEQUENCE [LARGE SCALE GENOMIC DNA]</scope>
    <source>
        <strain evidence="1 2">B2-1</strain>
    </source>
</reference>
<evidence type="ECO:0000313" key="1">
    <source>
        <dbReference type="EMBL" id="KXG76507.1"/>
    </source>
</evidence>
<organism evidence="1 2">
    <name type="scientific">Thermotalea metallivorans</name>
    <dbReference type="NCBI Taxonomy" id="520762"/>
    <lineage>
        <taxon>Bacteria</taxon>
        <taxon>Bacillati</taxon>
        <taxon>Bacillota</taxon>
        <taxon>Clostridia</taxon>
        <taxon>Peptostreptococcales</taxon>
        <taxon>Thermotaleaceae</taxon>
        <taxon>Thermotalea</taxon>
    </lineage>
</organism>
<sequence length="134" mass="15296">MKQSDHGCIKEGFLGAEILHSSTKCKKGIYQVIFAGAEKIHCRDQWKINFIFSFVCPSDKGQDVGCQAASSANMQVVVAPGESIRFERYLGILKKETIEYGIEDYGLCERFFPVRSIKFLEIETDFIRYEIHCI</sequence>
<dbReference type="Proteomes" id="UP000070456">
    <property type="component" value="Unassembled WGS sequence"/>
</dbReference>
<keyword evidence="2" id="KW-1185">Reference proteome</keyword>
<dbReference type="AlphaFoldDB" id="A0A140L7I2"/>
<protein>
    <submittedName>
        <fullName evidence="1">Uncharacterized protein</fullName>
    </submittedName>
</protein>
<comment type="caution">
    <text evidence="1">The sequence shown here is derived from an EMBL/GenBank/DDBJ whole genome shotgun (WGS) entry which is preliminary data.</text>
</comment>
<accession>A0A140L7I2</accession>
<name>A0A140L7I2_9FIRM</name>
<dbReference type="RefSeq" id="WP_068555422.1">
    <property type="nucleotide sequence ID" value="NZ_LOEE01000027.1"/>
</dbReference>
<gene>
    <name evidence="1" type="ORF">AN619_10380</name>
</gene>
<evidence type="ECO:0000313" key="2">
    <source>
        <dbReference type="Proteomes" id="UP000070456"/>
    </source>
</evidence>
<dbReference type="OrthoDB" id="1953478at2"/>
<dbReference type="EMBL" id="LOEE01000027">
    <property type="protein sequence ID" value="KXG76507.1"/>
    <property type="molecule type" value="Genomic_DNA"/>
</dbReference>